<keyword evidence="5" id="KW-0010">Activator</keyword>
<feature type="domain" description="AP2/ERF" evidence="10">
    <location>
        <begin position="29"/>
        <end position="86"/>
    </location>
</feature>
<keyword evidence="7" id="KW-0539">Nucleus</keyword>
<evidence type="ECO:0000256" key="2">
    <source>
        <dbReference type="ARBA" id="ARBA00022821"/>
    </source>
</evidence>
<feature type="region of interest" description="Disordered" evidence="9">
    <location>
        <begin position="109"/>
        <end position="132"/>
    </location>
</feature>
<feature type="region of interest" description="Disordered" evidence="9">
    <location>
        <begin position="1"/>
        <end position="24"/>
    </location>
</feature>
<proteinExistence type="inferred from homology"/>
<evidence type="ECO:0000256" key="3">
    <source>
        <dbReference type="ARBA" id="ARBA00023015"/>
    </source>
</evidence>
<feature type="compositionally biased region" description="Basic and acidic residues" evidence="9">
    <location>
        <begin position="14"/>
        <end position="24"/>
    </location>
</feature>
<keyword evidence="4" id="KW-0238">DNA-binding</keyword>
<dbReference type="GO" id="GO:0005634">
    <property type="term" value="C:nucleus"/>
    <property type="evidence" value="ECO:0007669"/>
    <property type="project" value="UniProtKB-SubCell"/>
</dbReference>
<accession>A0A3Q7JW80</accession>
<evidence type="ECO:0000259" key="10">
    <source>
        <dbReference type="PROSITE" id="PS51032"/>
    </source>
</evidence>
<dbReference type="InterPro" id="IPR036955">
    <property type="entry name" value="AP2/ERF_dom_sf"/>
</dbReference>
<dbReference type="InterPro" id="IPR016177">
    <property type="entry name" value="DNA-bd_dom_sf"/>
</dbReference>
<evidence type="ECO:0000256" key="1">
    <source>
        <dbReference type="ARBA" id="ARBA00004123"/>
    </source>
</evidence>
<dbReference type="GO" id="GO:0006952">
    <property type="term" value="P:defense response"/>
    <property type="evidence" value="ECO:0007669"/>
    <property type="project" value="UniProtKB-KW"/>
</dbReference>
<dbReference type="GO" id="GO:0003677">
    <property type="term" value="F:DNA binding"/>
    <property type="evidence" value="ECO:0007669"/>
    <property type="project" value="UniProtKB-KW"/>
</dbReference>
<evidence type="ECO:0000313" key="11">
    <source>
        <dbReference type="EnsemblPlants" id="Solyc12g044390.2.1.1"/>
    </source>
</evidence>
<dbReference type="STRING" id="4081.A0A3Q7JW80"/>
<evidence type="ECO:0000256" key="6">
    <source>
        <dbReference type="ARBA" id="ARBA00023163"/>
    </source>
</evidence>
<reference evidence="11" key="1">
    <citation type="journal article" date="2012" name="Nature">
        <title>The tomato genome sequence provides insights into fleshy fruit evolution.</title>
        <authorList>
            <consortium name="Tomato Genome Consortium"/>
        </authorList>
    </citation>
    <scope>NUCLEOTIDE SEQUENCE [LARGE SCALE GENOMIC DNA]</scope>
    <source>
        <strain evidence="11">cv. Heinz 1706</strain>
    </source>
</reference>
<evidence type="ECO:0000256" key="7">
    <source>
        <dbReference type="ARBA" id="ARBA00023242"/>
    </source>
</evidence>
<evidence type="ECO:0000256" key="9">
    <source>
        <dbReference type="SAM" id="MobiDB-lite"/>
    </source>
</evidence>
<dbReference type="PaxDb" id="4081-Solyc12g044390.1.1"/>
<keyword evidence="3" id="KW-0805">Transcription regulation</keyword>
<dbReference type="Pfam" id="PF00847">
    <property type="entry name" value="AP2"/>
    <property type="match status" value="1"/>
</dbReference>
<dbReference type="AlphaFoldDB" id="A0A3Q7JW80"/>
<dbReference type="CDD" id="cd00018">
    <property type="entry name" value="AP2"/>
    <property type="match status" value="1"/>
</dbReference>
<dbReference type="InterPro" id="IPR051032">
    <property type="entry name" value="AP2/ERF_TF_ERF_subfamily"/>
</dbReference>
<dbReference type="PRINTS" id="PR00367">
    <property type="entry name" value="ETHRSPELEMNT"/>
</dbReference>
<keyword evidence="6" id="KW-0804">Transcription</keyword>
<dbReference type="GO" id="GO:0003700">
    <property type="term" value="F:DNA-binding transcription factor activity"/>
    <property type="evidence" value="ECO:0007669"/>
    <property type="project" value="InterPro"/>
</dbReference>
<reference evidence="11" key="2">
    <citation type="submission" date="2019-01" db="UniProtKB">
        <authorList>
            <consortium name="EnsemblPlants"/>
        </authorList>
    </citation>
    <scope>IDENTIFICATION</scope>
    <source>
        <strain evidence="11">cv. Heinz 1706</strain>
    </source>
</reference>
<organism evidence="11">
    <name type="scientific">Solanum lycopersicum</name>
    <name type="common">Tomato</name>
    <name type="synonym">Lycopersicon esculentum</name>
    <dbReference type="NCBI Taxonomy" id="4081"/>
    <lineage>
        <taxon>Eukaryota</taxon>
        <taxon>Viridiplantae</taxon>
        <taxon>Streptophyta</taxon>
        <taxon>Embryophyta</taxon>
        <taxon>Tracheophyta</taxon>
        <taxon>Spermatophyta</taxon>
        <taxon>Magnoliopsida</taxon>
        <taxon>eudicotyledons</taxon>
        <taxon>Gunneridae</taxon>
        <taxon>Pentapetalae</taxon>
        <taxon>asterids</taxon>
        <taxon>lamiids</taxon>
        <taxon>Solanales</taxon>
        <taxon>Solanaceae</taxon>
        <taxon>Solanoideae</taxon>
        <taxon>Solaneae</taxon>
        <taxon>Solanum</taxon>
        <taxon>Solanum subgen. Lycopersicon</taxon>
    </lineage>
</organism>
<comment type="subcellular location">
    <subcellularLocation>
        <location evidence="1">Nucleus</location>
    </subcellularLocation>
</comment>
<dbReference type="FunFam" id="3.30.730.10:FF:000001">
    <property type="entry name" value="Ethylene-responsive transcription factor 2"/>
    <property type="match status" value="1"/>
</dbReference>
<evidence type="ECO:0000256" key="8">
    <source>
        <dbReference type="ARBA" id="ARBA00024343"/>
    </source>
</evidence>
<dbReference type="PANTHER" id="PTHR31985">
    <property type="entry name" value="ETHYLENE-RESPONSIVE TRANSCRIPTION FACTOR ERF042-RELATED"/>
    <property type="match status" value="1"/>
</dbReference>
<keyword evidence="2" id="KW-0611">Plant defense</keyword>
<dbReference type="InterPro" id="IPR001471">
    <property type="entry name" value="AP2/ERF_dom"/>
</dbReference>
<comment type="similarity">
    <text evidence="8">Belongs to the AP2/ERF transcription factor family. ERF subfamily.</text>
</comment>
<keyword evidence="12" id="KW-1185">Reference proteome</keyword>
<feature type="compositionally biased region" description="Polar residues" evidence="9">
    <location>
        <begin position="1"/>
        <end position="13"/>
    </location>
</feature>
<dbReference type="PANTHER" id="PTHR31985:SF244">
    <property type="entry name" value="ETHYLENE-RESPONSIVE TRANSCRIPTION FACTOR TINY-LIKE"/>
    <property type="match status" value="1"/>
</dbReference>
<dbReference type="OMA" id="NCDGADS"/>
<dbReference type="Gene3D" id="3.30.730.10">
    <property type="entry name" value="AP2/ERF domain"/>
    <property type="match status" value="1"/>
</dbReference>
<evidence type="ECO:0000313" key="12">
    <source>
        <dbReference type="Proteomes" id="UP000004994"/>
    </source>
</evidence>
<dbReference type="Proteomes" id="UP000004994">
    <property type="component" value="Chromosome 12"/>
</dbReference>
<dbReference type="PROSITE" id="PS51032">
    <property type="entry name" value="AP2_ERF"/>
    <property type="match status" value="1"/>
</dbReference>
<dbReference type="InParanoid" id="A0A3Q7JW80"/>
<dbReference type="Gramene" id="Solyc12g044390.2.1">
    <property type="protein sequence ID" value="Solyc12g044390.2.1.1"/>
    <property type="gene ID" value="Solyc12g044390.2"/>
</dbReference>
<dbReference type="EnsemblPlants" id="Solyc12g044390.2.1">
    <property type="protein sequence ID" value="Solyc12g044390.2.1.1"/>
    <property type="gene ID" value="Solyc12g044390.2"/>
</dbReference>
<dbReference type="SMART" id="SM00380">
    <property type="entry name" value="AP2"/>
    <property type="match status" value="1"/>
</dbReference>
<evidence type="ECO:0000256" key="5">
    <source>
        <dbReference type="ARBA" id="ARBA00023159"/>
    </source>
</evidence>
<protein>
    <recommendedName>
        <fullName evidence="10">AP2/ERF domain-containing protein</fullName>
    </recommendedName>
</protein>
<evidence type="ECO:0000256" key="4">
    <source>
        <dbReference type="ARBA" id="ARBA00023125"/>
    </source>
</evidence>
<sequence length="132" mass="14833">MAELVQSSSISVSKTEEKEKRTRDETYPVYRGVRMRSWGKWVSEIRQPRKKSRIWLGTYPTPEMAARAHDVAALSIKGNSAILNFPQLVESLPRPASISPRDVQAAAAMDELNSSVSSTLRHSESMETEDQL</sequence>
<name>A0A3Q7JW80_SOLLC</name>
<dbReference type="SUPFAM" id="SSF54171">
    <property type="entry name" value="DNA-binding domain"/>
    <property type="match status" value="1"/>
</dbReference>